<dbReference type="Proteomes" id="UP001152484">
    <property type="component" value="Unassembled WGS sequence"/>
</dbReference>
<feature type="compositionally biased region" description="Polar residues" evidence="1">
    <location>
        <begin position="1"/>
        <end position="14"/>
    </location>
</feature>
<dbReference type="AlphaFoldDB" id="A0A9P1E7J9"/>
<evidence type="ECO:0000313" key="2">
    <source>
        <dbReference type="EMBL" id="CAH9084359.1"/>
    </source>
</evidence>
<organism evidence="2 3">
    <name type="scientific">Cuscuta europaea</name>
    <name type="common">European dodder</name>
    <dbReference type="NCBI Taxonomy" id="41803"/>
    <lineage>
        <taxon>Eukaryota</taxon>
        <taxon>Viridiplantae</taxon>
        <taxon>Streptophyta</taxon>
        <taxon>Embryophyta</taxon>
        <taxon>Tracheophyta</taxon>
        <taxon>Spermatophyta</taxon>
        <taxon>Magnoliopsida</taxon>
        <taxon>eudicotyledons</taxon>
        <taxon>Gunneridae</taxon>
        <taxon>Pentapetalae</taxon>
        <taxon>asterids</taxon>
        <taxon>lamiids</taxon>
        <taxon>Solanales</taxon>
        <taxon>Convolvulaceae</taxon>
        <taxon>Cuscuteae</taxon>
        <taxon>Cuscuta</taxon>
        <taxon>Cuscuta subgen. Cuscuta</taxon>
    </lineage>
</organism>
<dbReference type="CDD" id="cd00303">
    <property type="entry name" value="retropepsin_like"/>
    <property type="match status" value="1"/>
</dbReference>
<feature type="region of interest" description="Disordered" evidence="1">
    <location>
        <begin position="1"/>
        <end position="85"/>
    </location>
</feature>
<name>A0A9P1E7J9_CUSEU</name>
<protein>
    <submittedName>
        <fullName evidence="2">Uncharacterized protein</fullName>
    </submittedName>
</protein>
<comment type="caution">
    <text evidence="2">The sequence shown here is derived from an EMBL/GenBank/DDBJ whole genome shotgun (WGS) entry which is preliminary data.</text>
</comment>
<dbReference type="InterPro" id="IPR032567">
    <property type="entry name" value="RTL1-rel"/>
</dbReference>
<feature type="compositionally biased region" description="Polar residues" evidence="1">
    <location>
        <begin position="71"/>
        <end position="85"/>
    </location>
</feature>
<keyword evidence="3" id="KW-1185">Reference proteome</keyword>
<proteinExistence type="predicted"/>
<dbReference type="PANTHER" id="PTHR15503:SF22">
    <property type="entry name" value="TRANSPOSON TY3-I GAG POLYPROTEIN"/>
    <property type="match status" value="1"/>
</dbReference>
<gene>
    <name evidence="2" type="ORF">CEURO_LOCUS8978</name>
</gene>
<dbReference type="PANTHER" id="PTHR15503">
    <property type="entry name" value="LDOC1 RELATED"/>
    <property type="match status" value="1"/>
</dbReference>
<dbReference type="Pfam" id="PF08284">
    <property type="entry name" value="RVP_2"/>
    <property type="match status" value="1"/>
</dbReference>
<sequence>MDTASLIENKNNEASIMKSKDEGRKKWSGKSNSDQQFQNWKDVNKWKSNPNTSAISGKGASERKPVDEMIQPNQKRTGPRFSQSELTERSRKGLCFKCGENWNRGHVCKMKNYKMILVEKSEGENESREELIDSEEEKDAHQQLKTMQLSVLSKEDIASMKTFKVRGVLKWAGGEKLVYILIDSGATHNFIAHSLIDRWQIPFTPIQGYKVQIGNGNFIPNKGKCTGMQLEVQGTLIQQTFYMLELGVTDMVLGLEWLTELGNMDFNFQDKVIKWRKQGQIYMIKGETTLNNMEVSMKTMAHILQQTGDGFLLYSEGEMNTLEQKGEEEWERVVAEFPEVFTAQLKFPPARGCDNAINIKEGANIPNLRPYMYSFDQKNERENH</sequence>
<evidence type="ECO:0000313" key="3">
    <source>
        <dbReference type="Proteomes" id="UP001152484"/>
    </source>
</evidence>
<dbReference type="OrthoDB" id="1727728at2759"/>
<dbReference type="SUPFAM" id="SSF50630">
    <property type="entry name" value="Acid proteases"/>
    <property type="match status" value="1"/>
</dbReference>
<feature type="compositionally biased region" description="Polar residues" evidence="1">
    <location>
        <begin position="29"/>
        <end position="55"/>
    </location>
</feature>
<evidence type="ECO:0000256" key="1">
    <source>
        <dbReference type="SAM" id="MobiDB-lite"/>
    </source>
</evidence>
<dbReference type="EMBL" id="CAMAPE010000017">
    <property type="protein sequence ID" value="CAH9084359.1"/>
    <property type="molecule type" value="Genomic_DNA"/>
</dbReference>
<dbReference type="InterPro" id="IPR021109">
    <property type="entry name" value="Peptidase_aspartic_dom_sf"/>
</dbReference>
<dbReference type="Gene3D" id="2.40.70.10">
    <property type="entry name" value="Acid Proteases"/>
    <property type="match status" value="1"/>
</dbReference>
<reference evidence="2" key="1">
    <citation type="submission" date="2022-07" db="EMBL/GenBank/DDBJ databases">
        <authorList>
            <person name="Macas J."/>
            <person name="Novak P."/>
            <person name="Neumann P."/>
        </authorList>
    </citation>
    <scope>NUCLEOTIDE SEQUENCE</scope>
</reference>
<accession>A0A9P1E7J9</accession>